<comment type="caution">
    <text evidence="8">The sequence shown here is derived from an EMBL/GenBank/DDBJ whole genome shotgun (WGS) entry which is preliminary data.</text>
</comment>
<gene>
    <name evidence="8" type="ORF">A4R35_16700</name>
</gene>
<dbReference type="SUPFAM" id="SSF55811">
    <property type="entry name" value="Nudix"/>
    <property type="match status" value="1"/>
</dbReference>
<evidence type="ECO:0000256" key="6">
    <source>
        <dbReference type="ARBA" id="ARBA00023211"/>
    </source>
</evidence>
<proteinExistence type="predicted"/>
<evidence type="ECO:0000256" key="1">
    <source>
        <dbReference type="ARBA" id="ARBA00001936"/>
    </source>
</evidence>
<name>A0A328VMW4_9CHLR</name>
<comment type="cofactor">
    <cofactor evidence="2">
        <name>Mg(2+)</name>
        <dbReference type="ChEBI" id="CHEBI:18420"/>
    </cofactor>
</comment>
<dbReference type="PROSITE" id="PS51462">
    <property type="entry name" value="NUDIX"/>
    <property type="match status" value="1"/>
</dbReference>
<reference evidence="8 9" key="1">
    <citation type="submission" date="2016-08" db="EMBL/GenBank/DDBJ databases">
        <title>Analysis of Carbohydrate Active Enzymes in Thermogemmatispora T81 Reveals Carbohydrate Degradation Ability.</title>
        <authorList>
            <person name="Tomazini A."/>
            <person name="Lal S."/>
            <person name="Stott M."/>
            <person name="Henrissat B."/>
            <person name="Polikarpov I."/>
            <person name="Sparling R."/>
            <person name="Levin D.B."/>
        </authorList>
    </citation>
    <scope>NUCLEOTIDE SEQUENCE [LARGE SCALE GENOMIC DNA]</scope>
    <source>
        <strain evidence="8 9">T81</strain>
    </source>
</reference>
<evidence type="ECO:0000256" key="2">
    <source>
        <dbReference type="ARBA" id="ARBA00001946"/>
    </source>
</evidence>
<comment type="cofactor">
    <cofactor evidence="1">
        <name>Mn(2+)</name>
        <dbReference type="ChEBI" id="CHEBI:29035"/>
    </cofactor>
</comment>
<organism evidence="8 9">
    <name type="scientific">Thermogemmatispora tikiterensis</name>
    <dbReference type="NCBI Taxonomy" id="1825093"/>
    <lineage>
        <taxon>Bacteria</taxon>
        <taxon>Bacillati</taxon>
        <taxon>Chloroflexota</taxon>
        <taxon>Ktedonobacteria</taxon>
        <taxon>Thermogemmatisporales</taxon>
        <taxon>Thermogemmatisporaceae</taxon>
        <taxon>Thermogemmatispora</taxon>
    </lineage>
</organism>
<evidence type="ECO:0000313" key="9">
    <source>
        <dbReference type="Proteomes" id="UP000248706"/>
    </source>
</evidence>
<keyword evidence="4" id="KW-0378">Hydrolase</keyword>
<dbReference type="Proteomes" id="UP000248706">
    <property type="component" value="Unassembled WGS sequence"/>
</dbReference>
<evidence type="ECO:0000256" key="4">
    <source>
        <dbReference type="ARBA" id="ARBA00022801"/>
    </source>
</evidence>
<dbReference type="Gene3D" id="3.90.79.10">
    <property type="entry name" value="Nucleoside Triphosphate Pyrophosphohydrolase"/>
    <property type="match status" value="1"/>
</dbReference>
<keyword evidence="6" id="KW-0464">Manganese</keyword>
<dbReference type="AlphaFoldDB" id="A0A328VMW4"/>
<dbReference type="InterPro" id="IPR015797">
    <property type="entry name" value="NUDIX_hydrolase-like_dom_sf"/>
</dbReference>
<keyword evidence="9" id="KW-1185">Reference proteome</keyword>
<dbReference type="CDD" id="cd18870">
    <property type="entry name" value="NUDIX_AcylCoAdiphos_Nudt19"/>
    <property type="match status" value="1"/>
</dbReference>
<dbReference type="InterPro" id="IPR000086">
    <property type="entry name" value="NUDIX_hydrolase_dom"/>
</dbReference>
<dbReference type="GO" id="GO:0046872">
    <property type="term" value="F:metal ion binding"/>
    <property type="evidence" value="ECO:0007669"/>
    <property type="project" value="UniProtKB-KW"/>
</dbReference>
<keyword evidence="3" id="KW-0479">Metal-binding</keyword>
<dbReference type="RefSeq" id="WP_112431358.1">
    <property type="nucleotide sequence ID" value="NZ_MCIF01000002.1"/>
</dbReference>
<dbReference type="InterPro" id="IPR039121">
    <property type="entry name" value="NUDT19"/>
</dbReference>
<feature type="domain" description="Nudix hydrolase" evidence="7">
    <location>
        <begin position="4"/>
        <end position="216"/>
    </location>
</feature>
<dbReference type="PANTHER" id="PTHR12318">
    <property type="entry name" value="TESTOSTERONE-REGULATED PROTEIN RP2"/>
    <property type="match status" value="1"/>
</dbReference>
<dbReference type="EMBL" id="MCIF01000002">
    <property type="protein sequence ID" value="RAQ97180.1"/>
    <property type="molecule type" value="Genomic_DNA"/>
</dbReference>
<dbReference type="PANTHER" id="PTHR12318:SF0">
    <property type="entry name" value="ACYL-COENZYME A DIPHOSPHATASE NUDT19"/>
    <property type="match status" value="1"/>
</dbReference>
<keyword evidence="5" id="KW-0460">Magnesium</keyword>
<protein>
    <recommendedName>
        <fullName evidence="7">Nudix hydrolase domain-containing protein</fullName>
    </recommendedName>
</protein>
<evidence type="ECO:0000313" key="8">
    <source>
        <dbReference type="EMBL" id="RAQ97180.1"/>
    </source>
</evidence>
<evidence type="ECO:0000256" key="5">
    <source>
        <dbReference type="ARBA" id="ARBA00022842"/>
    </source>
</evidence>
<dbReference type="OrthoDB" id="9788263at2"/>
<sequence length="273" mass="30300">MAVVPRLASAVMLLRNGHAGTGMEVFMVRRVVQSEFMPDVYVFPGGSIKADDRAVEESAQLCAPVPARETVADPEGQTALGTGARVAAIRELFEEAGVLLAYRNGSLLALTENEAERARFADYRRAFHERRGSLVELAQREGLQLATDRLHYFAHWLTPEGMPRRFDTHFFLALAPGEQQAVYDHLETSDGLWIRPAEALARYQEGSFPLVFATLRQLEELAAFASAEEALAFAASHYVALKQPRLVQEGDGYRIYLPGDEQGWEVPPHMTQG</sequence>
<evidence type="ECO:0000256" key="3">
    <source>
        <dbReference type="ARBA" id="ARBA00022723"/>
    </source>
</evidence>
<evidence type="ECO:0000259" key="7">
    <source>
        <dbReference type="PROSITE" id="PS51462"/>
    </source>
</evidence>
<accession>A0A328VMW4</accession>
<dbReference type="GO" id="GO:0016818">
    <property type="term" value="F:hydrolase activity, acting on acid anhydrides, in phosphorus-containing anhydrides"/>
    <property type="evidence" value="ECO:0007669"/>
    <property type="project" value="InterPro"/>
</dbReference>